<evidence type="ECO:0000313" key="3">
    <source>
        <dbReference type="Proteomes" id="UP000215465"/>
    </source>
</evidence>
<dbReference type="RefSeq" id="WP_003824397.1">
    <property type="nucleotide sequence ID" value="NZ_CP082861.1"/>
</dbReference>
<evidence type="ECO:0000313" key="2">
    <source>
        <dbReference type="EMBL" id="SNW08247.1"/>
    </source>
</evidence>
<organism evidence="2 3">
    <name type="scientific">Eikenella corrodens</name>
    <dbReference type="NCBI Taxonomy" id="539"/>
    <lineage>
        <taxon>Bacteria</taxon>
        <taxon>Pseudomonadati</taxon>
        <taxon>Pseudomonadota</taxon>
        <taxon>Betaproteobacteria</taxon>
        <taxon>Neisseriales</taxon>
        <taxon>Neisseriaceae</taxon>
        <taxon>Eikenella</taxon>
    </lineage>
</organism>
<keyword evidence="1" id="KW-0812">Transmembrane</keyword>
<keyword evidence="1" id="KW-0472">Membrane</keyword>
<dbReference type="EMBL" id="LT906482">
    <property type="protein sequence ID" value="SNW08247.1"/>
    <property type="molecule type" value="Genomic_DNA"/>
</dbReference>
<sequence>METLKALNQIVVSLVEIAGMALLLVLAFLLVAALALLPLGLLGWLLVWLWGLL</sequence>
<protein>
    <submittedName>
        <fullName evidence="2">Uncharacterized protein</fullName>
    </submittedName>
</protein>
<keyword evidence="1" id="KW-1133">Transmembrane helix</keyword>
<dbReference type="GeneID" id="60771072"/>
<dbReference type="Proteomes" id="UP000215465">
    <property type="component" value="Chromosome 1"/>
</dbReference>
<dbReference type="AlphaFoldDB" id="A0A8B4GCP8"/>
<accession>A0A8B4GCP8</accession>
<name>A0A8B4GCP8_EIKCO</name>
<gene>
    <name evidence="2" type="ORF">SAMEA4412678_00932</name>
</gene>
<evidence type="ECO:0000256" key="1">
    <source>
        <dbReference type="SAM" id="Phobius"/>
    </source>
</evidence>
<proteinExistence type="predicted"/>
<reference evidence="2 3" key="1">
    <citation type="submission" date="2017-06" db="EMBL/GenBank/DDBJ databases">
        <authorList>
            <consortium name="Pathogen Informatics"/>
        </authorList>
    </citation>
    <scope>NUCLEOTIDE SEQUENCE [LARGE SCALE GENOMIC DNA]</scope>
    <source>
        <strain evidence="2 3">NCTC10596</strain>
    </source>
</reference>
<feature type="transmembrane region" description="Helical" evidence="1">
    <location>
        <begin position="21"/>
        <end position="50"/>
    </location>
</feature>
<dbReference type="KEGG" id="ecor:SAMEA4412678_0932"/>